<evidence type="ECO:0000313" key="3">
    <source>
        <dbReference type="EMBL" id="AJQ93273.1"/>
    </source>
</evidence>
<evidence type="ECO:0000313" key="4">
    <source>
        <dbReference type="Proteomes" id="UP000032266"/>
    </source>
</evidence>
<feature type="domain" description="SCP2" evidence="2">
    <location>
        <begin position="40"/>
        <end position="136"/>
    </location>
</feature>
<dbReference type="AlphaFoldDB" id="A0A0C5VIV4"/>
<dbReference type="Pfam" id="PF02036">
    <property type="entry name" value="SCP2"/>
    <property type="match status" value="1"/>
</dbReference>
<comment type="similarity">
    <text evidence="1">Belongs to the UbiT family.</text>
</comment>
<accession>A0A0C5VIV4</accession>
<dbReference type="InterPro" id="IPR016830">
    <property type="entry name" value="UbiT"/>
</dbReference>
<dbReference type="HOGENOM" id="CLU_111894_1_0_6"/>
<comment type="function">
    <text evidence="1">Required for O(2)-independent ubiquinone (coenzyme Q) biosynthesis. Likely functions as an accessory factor.</text>
</comment>
<dbReference type="Proteomes" id="UP000032266">
    <property type="component" value="Chromosome"/>
</dbReference>
<dbReference type="RefSeq" id="WP_082070571.1">
    <property type="nucleotide sequence ID" value="NZ_CP007142.1"/>
</dbReference>
<name>A0A0C5VIV4_9GAMM</name>
<sequence length="160" mass="18495">MFESTQVLNVASRMSLIWLKTFALAPATLQSRLVSKILTQCFRQQLADDEFDFLQGRWVTIELTDAAMCWSFTVDKHQRFLMRPGQAQSESRIKGPIRAFLKLMSRTVDPDTLFFQRELVISGDTELGLAVKNLFDSIEPEDLPNPFRLTLQKLHQWSRS</sequence>
<evidence type="ECO:0000259" key="2">
    <source>
        <dbReference type="Pfam" id="PF02036"/>
    </source>
</evidence>
<gene>
    <name evidence="1" type="primary">ubiT</name>
    <name evidence="3" type="ORF">YC6258_01225</name>
</gene>
<dbReference type="HAMAP" id="MF_02231">
    <property type="entry name" value="UbiT"/>
    <property type="match status" value="1"/>
</dbReference>
<dbReference type="UniPathway" id="UPA00232"/>
<dbReference type="EMBL" id="CP007142">
    <property type="protein sequence ID" value="AJQ93273.1"/>
    <property type="molecule type" value="Genomic_DNA"/>
</dbReference>
<comment type="pathway">
    <text evidence="1">Cofactor biosynthesis; ubiquinone biosynthesis.</text>
</comment>
<reference evidence="3 4" key="1">
    <citation type="submission" date="2014-01" db="EMBL/GenBank/DDBJ databases">
        <title>Full genme sequencing of cellulolytic bacterium Gynuella sunshinyii YC6258T gen. nov., sp. nov.</title>
        <authorList>
            <person name="Khan H."/>
            <person name="Chung E.J."/>
            <person name="Chung Y.R."/>
        </authorList>
    </citation>
    <scope>NUCLEOTIDE SEQUENCE [LARGE SCALE GENOMIC DNA]</scope>
    <source>
        <strain evidence="3 4">YC6258</strain>
    </source>
</reference>
<dbReference type="GO" id="GO:0006744">
    <property type="term" value="P:ubiquinone biosynthetic process"/>
    <property type="evidence" value="ECO:0007669"/>
    <property type="project" value="UniProtKB-UniRule"/>
</dbReference>
<keyword evidence="1" id="KW-0831">Ubiquinone biosynthesis</keyword>
<evidence type="ECO:0000256" key="1">
    <source>
        <dbReference type="HAMAP-Rule" id="MF_02231"/>
    </source>
</evidence>
<organism evidence="3 4">
    <name type="scientific">Gynuella sunshinyii YC6258</name>
    <dbReference type="NCBI Taxonomy" id="1445510"/>
    <lineage>
        <taxon>Bacteria</taxon>
        <taxon>Pseudomonadati</taxon>
        <taxon>Pseudomonadota</taxon>
        <taxon>Gammaproteobacteria</taxon>
        <taxon>Oceanospirillales</taxon>
        <taxon>Saccharospirillaceae</taxon>
        <taxon>Gynuella</taxon>
    </lineage>
</organism>
<keyword evidence="4" id="KW-1185">Reference proteome</keyword>
<dbReference type="OrthoDB" id="5292463at2"/>
<proteinExistence type="inferred from homology"/>
<dbReference type="KEGG" id="gsn:YC6258_01225"/>
<dbReference type="STRING" id="1445510.YC6258_01225"/>
<protein>
    <recommendedName>
        <fullName evidence="1">Ubiquinone biosynthesis accessory factor UbiT</fullName>
    </recommendedName>
</protein>
<dbReference type="InterPro" id="IPR036527">
    <property type="entry name" value="SCP2_sterol-bd_dom_sf"/>
</dbReference>
<dbReference type="InterPro" id="IPR003033">
    <property type="entry name" value="SCP2_sterol-bd_dom"/>
</dbReference>
<dbReference type="SUPFAM" id="SSF55718">
    <property type="entry name" value="SCP-like"/>
    <property type="match status" value="1"/>
</dbReference>